<dbReference type="PANTHER" id="PTHR23506:SF23">
    <property type="entry name" value="GH10249P"/>
    <property type="match status" value="1"/>
</dbReference>
<keyword evidence="9" id="KW-1185">Reference proteome</keyword>
<proteinExistence type="predicted"/>
<accession>A0A9W7XNB2</accession>
<evidence type="ECO:0000313" key="8">
    <source>
        <dbReference type="EMBL" id="KAJ1647036.1"/>
    </source>
</evidence>
<feature type="transmembrane region" description="Helical" evidence="7">
    <location>
        <begin position="150"/>
        <end position="170"/>
    </location>
</feature>
<feature type="compositionally biased region" description="Polar residues" evidence="6">
    <location>
        <begin position="14"/>
        <end position="31"/>
    </location>
</feature>
<evidence type="ECO:0000256" key="4">
    <source>
        <dbReference type="ARBA" id="ARBA00022989"/>
    </source>
</evidence>
<feature type="region of interest" description="Disordered" evidence="6">
    <location>
        <begin position="14"/>
        <end position="33"/>
    </location>
</feature>
<sequence length="258" mass="28213">SLSELEKDMTLVDNESNDSQNSHIQDFSSSSKKPDMPLWKLAFQWQVLSASIVTLSTGMLIGSLEGVLPLYTKDRFNASASKIGLLFVLNGSVAILLSPLAGWIIDKLINRYKEIMRMYIEIVGLALAGCSVLVLGFSTSFGMTLAIESWLSFAILLVNIPVMSSFGDFVNGLGLNSMAQCYGIYNVFWALSSSVAPPIATFLYTRIGYRATVSGILSSLCAICIIVILGDSIARLFRRRENTHEQVQETQIGSVQGF</sequence>
<evidence type="ECO:0000256" key="6">
    <source>
        <dbReference type="SAM" id="MobiDB-lite"/>
    </source>
</evidence>
<evidence type="ECO:0000256" key="7">
    <source>
        <dbReference type="SAM" id="Phobius"/>
    </source>
</evidence>
<reference evidence="8" key="1">
    <citation type="submission" date="2022-07" db="EMBL/GenBank/DDBJ databases">
        <title>Phylogenomic reconstructions and comparative analyses of Kickxellomycotina fungi.</title>
        <authorList>
            <person name="Reynolds N.K."/>
            <person name="Stajich J.E."/>
            <person name="Barry K."/>
            <person name="Grigoriev I.V."/>
            <person name="Crous P."/>
            <person name="Smith M.E."/>
        </authorList>
    </citation>
    <scope>NUCLEOTIDE SEQUENCE</scope>
    <source>
        <strain evidence="8">NBRC 105413</strain>
    </source>
</reference>
<evidence type="ECO:0000256" key="1">
    <source>
        <dbReference type="ARBA" id="ARBA00004141"/>
    </source>
</evidence>
<keyword evidence="5 7" id="KW-0472">Membrane</keyword>
<evidence type="ECO:0000256" key="5">
    <source>
        <dbReference type="ARBA" id="ARBA00023136"/>
    </source>
</evidence>
<dbReference type="EMBL" id="JANBOH010000041">
    <property type="protein sequence ID" value="KAJ1647036.1"/>
    <property type="molecule type" value="Genomic_DNA"/>
</dbReference>
<dbReference type="Gene3D" id="1.20.1250.20">
    <property type="entry name" value="MFS general substrate transporter like domains"/>
    <property type="match status" value="1"/>
</dbReference>
<evidence type="ECO:0000256" key="2">
    <source>
        <dbReference type="ARBA" id="ARBA00022448"/>
    </source>
</evidence>
<feature type="transmembrane region" description="Helical" evidence="7">
    <location>
        <begin position="182"/>
        <end position="205"/>
    </location>
</feature>
<feature type="transmembrane region" description="Helical" evidence="7">
    <location>
        <begin position="211"/>
        <end position="230"/>
    </location>
</feature>
<keyword evidence="2" id="KW-0813">Transport</keyword>
<feature type="transmembrane region" description="Helical" evidence="7">
    <location>
        <begin position="41"/>
        <end position="63"/>
    </location>
</feature>
<dbReference type="SUPFAM" id="SSF103473">
    <property type="entry name" value="MFS general substrate transporter"/>
    <property type="match status" value="1"/>
</dbReference>
<comment type="subcellular location">
    <subcellularLocation>
        <location evidence="1">Membrane</location>
        <topology evidence="1">Multi-pass membrane protein</topology>
    </subcellularLocation>
</comment>
<feature type="transmembrane region" description="Helical" evidence="7">
    <location>
        <begin position="118"/>
        <end position="138"/>
    </location>
</feature>
<evidence type="ECO:0008006" key="10">
    <source>
        <dbReference type="Google" id="ProtNLM"/>
    </source>
</evidence>
<keyword evidence="4 7" id="KW-1133">Transmembrane helix</keyword>
<dbReference type="GO" id="GO:0016020">
    <property type="term" value="C:membrane"/>
    <property type="evidence" value="ECO:0007669"/>
    <property type="project" value="UniProtKB-SubCell"/>
</dbReference>
<dbReference type="InterPro" id="IPR050930">
    <property type="entry name" value="MFS_Vesicular_Transporter"/>
</dbReference>
<keyword evidence="3 7" id="KW-0812">Transmembrane</keyword>
<dbReference type="AlphaFoldDB" id="A0A9W7XNB2"/>
<feature type="transmembrane region" description="Helical" evidence="7">
    <location>
        <begin position="83"/>
        <end position="106"/>
    </location>
</feature>
<dbReference type="GO" id="GO:0022857">
    <property type="term" value="F:transmembrane transporter activity"/>
    <property type="evidence" value="ECO:0007669"/>
    <property type="project" value="InterPro"/>
</dbReference>
<comment type="caution">
    <text evidence="8">The sequence shown here is derived from an EMBL/GenBank/DDBJ whole genome shotgun (WGS) entry which is preliminary data.</text>
</comment>
<dbReference type="InterPro" id="IPR036259">
    <property type="entry name" value="MFS_trans_sf"/>
</dbReference>
<feature type="non-terminal residue" evidence="8">
    <location>
        <position position="1"/>
    </location>
</feature>
<dbReference type="Proteomes" id="UP001145021">
    <property type="component" value="Unassembled WGS sequence"/>
</dbReference>
<evidence type="ECO:0000313" key="9">
    <source>
        <dbReference type="Proteomes" id="UP001145021"/>
    </source>
</evidence>
<organism evidence="8 9">
    <name type="scientific">Coemansia asiatica</name>
    <dbReference type="NCBI Taxonomy" id="1052880"/>
    <lineage>
        <taxon>Eukaryota</taxon>
        <taxon>Fungi</taxon>
        <taxon>Fungi incertae sedis</taxon>
        <taxon>Zoopagomycota</taxon>
        <taxon>Kickxellomycotina</taxon>
        <taxon>Kickxellomycetes</taxon>
        <taxon>Kickxellales</taxon>
        <taxon>Kickxellaceae</taxon>
        <taxon>Coemansia</taxon>
    </lineage>
</organism>
<evidence type="ECO:0000256" key="3">
    <source>
        <dbReference type="ARBA" id="ARBA00022692"/>
    </source>
</evidence>
<dbReference type="InterPro" id="IPR011701">
    <property type="entry name" value="MFS"/>
</dbReference>
<dbReference type="Pfam" id="PF07690">
    <property type="entry name" value="MFS_1"/>
    <property type="match status" value="1"/>
</dbReference>
<name>A0A9W7XNB2_9FUNG</name>
<protein>
    <recommendedName>
        <fullName evidence="10">Major facilitator superfamily (MFS) profile domain-containing protein</fullName>
    </recommendedName>
</protein>
<gene>
    <name evidence="8" type="ORF">LPJ64_001564</name>
</gene>
<dbReference type="PANTHER" id="PTHR23506">
    <property type="entry name" value="GH10249P"/>
    <property type="match status" value="1"/>
</dbReference>